<evidence type="ECO:0000256" key="4">
    <source>
        <dbReference type="ARBA" id="ARBA00011738"/>
    </source>
</evidence>
<comment type="subcellular location">
    <subcellularLocation>
        <location evidence="1">Host cell</location>
    </subcellularLocation>
    <subcellularLocation>
        <location evidence="2">Secreted</location>
        <location evidence="2">Extracellular exosome</location>
    </subcellularLocation>
    <subcellularLocation>
        <location evidence="13">Tegument</location>
    </subcellularLocation>
</comment>
<protein>
    <recommendedName>
        <fullName evidence="14">Annexin</fullName>
    </recommendedName>
</protein>
<evidence type="ECO:0000259" key="17">
    <source>
        <dbReference type="Pfam" id="PF00144"/>
    </source>
</evidence>
<evidence type="ECO:0000256" key="11">
    <source>
        <dbReference type="ARBA" id="ARBA00037210"/>
    </source>
</evidence>
<dbReference type="Proteomes" id="UP001519460">
    <property type="component" value="Unassembled WGS sequence"/>
</dbReference>
<evidence type="ECO:0000256" key="1">
    <source>
        <dbReference type="ARBA" id="ARBA00004340"/>
    </source>
</evidence>
<keyword evidence="7 14" id="KW-0677">Repeat</keyword>
<dbReference type="GO" id="GO:0043657">
    <property type="term" value="C:host cell"/>
    <property type="evidence" value="ECO:0007669"/>
    <property type="project" value="UniProtKB-SubCell"/>
</dbReference>
<keyword evidence="16" id="KW-0472">Membrane</keyword>
<dbReference type="FunFam" id="1.10.220.10:FF:000003">
    <property type="entry name" value="Annexin"/>
    <property type="match status" value="1"/>
</dbReference>
<evidence type="ECO:0000256" key="10">
    <source>
        <dbReference type="ARBA" id="ARBA00023302"/>
    </source>
</evidence>
<evidence type="ECO:0000256" key="14">
    <source>
        <dbReference type="RuleBase" id="RU003540"/>
    </source>
</evidence>
<sequence length="1148" mass="128535">MSQLRLLVPQQRAWRERGQTQTHNTPEASKYQHGFPHPDTRTAATSDPEPPGNTSLRAGLHQPATPQNTSSAFSSSNSMLLTRIKSRPRISSITLVATSGQTFRKNTHSPSGSSPNNSVFATNTNASERRKLPAESAPQTSNIGAAGFMAIIACVVLFVGLMHFKVWDEIKRRRPEAVCRKAKSPVTVLIRNMASKLRKVPPGDGFVRPGFEHVQDIFRQSIENGVERGGNFAAYFRGELVVNLWGGFADEEANRPWKHNTAGIFYSTTKSPSAVTIAHLVDRGFLSYDQPISSFWPEFGQNGKEQITLKQMVSLKAGLPLLTDPFPLSLLRDDLDDLSRRLAQQIPWNTGGIHAYSPLVIGLYLDQIVRRADPQKRSLSEYFRQEIAEPFGIDLSIGMPKSEQWRVPRMTVTVRGAEYKKYQMQLAINPNIDMELLLQSQTQPTDWLRNAFIHNPDMLELPCGASHGVGSAAGMARLHGILANGGSLAGRRLLSEDAIQLLQTPVSAGPEKLFGIDLFYSYGMELIPVLDGNKVTYNMGHGGFGGQFAAADTQYKTGWAYVTNYLDPTIMLAGKAKWPALEKALYQCIHKLEGVNVTRRHLMTSNYPSYHAGGGYPPQFGGAYPPNSGPPPPPGMGSAYNVNQYGGGFGGFNHPGAVPGFTVPAVQQCNNMMLGMGFQGWSPNGGPAFLCFRALTIFICTLFVSLQAPQAQMMQQQIRTGQSQSQSGQDDSPREVATPQPDISEEELKEKVRAQMRTAFINELVRREKVSGTFELTEGTVKPFVAYDDNDPVAEWYKTERGGELKKWDCEADCEYLNDAMKGLGTNDDAIIHVVATRCNSQRQQMKKMFKTLYGRDLIEEIKGELSGDYKETVMALFLPPAEYDAWCIKEAIYGPGTDESALIEIFLTRTNAQIEEIRNAYPSVLNKHYHGKEPKIEEDIRNDTSGDFKRLLISASQGNRYEIPRDRLVEAVEEIVNPETDEGTGMYQVNYAKLSDTAKAEREAKQLFEAGEDRWGTDEETFIRIFATRDYYQLRETWNQYVKLTQRDILNSVKRETSGDFKSGLRAIVMNIRSRPMYFAEKLRDAMKGLGTDERTLIRIIVSRSEIDMVQIKECFLKLTEKTLWRWIKEDTSFNFKKLLQQIVGRD</sequence>
<feature type="region of interest" description="Disordered" evidence="15">
    <location>
        <begin position="101"/>
        <end position="121"/>
    </location>
</feature>
<dbReference type="Pfam" id="PF00191">
    <property type="entry name" value="Annexin"/>
    <property type="match status" value="4"/>
</dbReference>
<evidence type="ECO:0000256" key="8">
    <source>
        <dbReference type="ARBA" id="ARBA00022837"/>
    </source>
</evidence>
<dbReference type="InterPro" id="IPR037104">
    <property type="entry name" value="Annexin_sf"/>
</dbReference>
<dbReference type="Gene3D" id="3.40.710.10">
    <property type="entry name" value="DD-peptidase/beta-lactamase superfamily"/>
    <property type="match status" value="1"/>
</dbReference>
<feature type="transmembrane region" description="Helical" evidence="16">
    <location>
        <begin position="143"/>
        <end position="164"/>
    </location>
</feature>
<feature type="region of interest" description="Disordered" evidence="15">
    <location>
        <begin position="716"/>
        <end position="747"/>
    </location>
</feature>
<evidence type="ECO:0000256" key="6">
    <source>
        <dbReference type="ARBA" id="ARBA00022723"/>
    </source>
</evidence>
<comment type="domain">
    <text evidence="14">A pair of annexin repeats may form one binding site for calcium and phospholipid.</text>
</comment>
<dbReference type="InterPro" id="IPR018252">
    <property type="entry name" value="Annexin_repeat_CS"/>
</dbReference>
<comment type="similarity">
    <text evidence="3 14">Belongs to the annexin family.</text>
</comment>
<dbReference type="SUPFAM" id="SSF47874">
    <property type="entry name" value="Annexin"/>
    <property type="match status" value="1"/>
</dbReference>
<feature type="domain" description="Beta-lactamase-related" evidence="17">
    <location>
        <begin position="217"/>
        <end position="568"/>
    </location>
</feature>
<dbReference type="PROSITE" id="PS51897">
    <property type="entry name" value="ANNEXIN_2"/>
    <property type="match status" value="4"/>
</dbReference>
<evidence type="ECO:0000256" key="7">
    <source>
        <dbReference type="ARBA" id="ARBA00022737"/>
    </source>
</evidence>
<keyword evidence="16" id="KW-0812">Transmembrane</keyword>
<dbReference type="AlphaFoldDB" id="A0ABD0M5H3"/>
<dbReference type="PANTHER" id="PTHR10502">
    <property type="entry name" value="ANNEXIN"/>
    <property type="match status" value="1"/>
</dbReference>
<keyword evidence="9 14" id="KW-0041">Annexin</keyword>
<dbReference type="PANTHER" id="PTHR10502:SF239">
    <property type="entry name" value="ANNEXIN A7"/>
    <property type="match status" value="1"/>
</dbReference>
<evidence type="ECO:0000256" key="3">
    <source>
        <dbReference type="ARBA" id="ARBA00007831"/>
    </source>
</evidence>
<evidence type="ECO:0000256" key="12">
    <source>
        <dbReference type="ARBA" id="ARBA00059330"/>
    </source>
</evidence>
<dbReference type="InterPro" id="IPR012338">
    <property type="entry name" value="Beta-lactam/transpept-like"/>
</dbReference>
<dbReference type="FunFam" id="1.10.220.10:FF:000001">
    <property type="entry name" value="Annexin"/>
    <property type="match status" value="1"/>
</dbReference>
<accession>A0ABD0M5H3</accession>
<dbReference type="SMART" id="SM00335">
    <property type="entry name" value="ANX"/>
    <property type="match status" value="4"/>
</dbReference>
<keyword evidence="6" id="KW-0479">Metal-binding</keyword>
<dbReference type="EMBL" id="JACVVK020000004">
    <property type="protein sequence ID" value="KAK7507185.1"/>
    <property type="molecule type" value="Genomic_DNA"/>
</dbReference>
<dbReference type="GO" id="GO:0005544">
    <property type="term" value="F:calcium-dependent phospholipid binding"/>
    <property type="evidence" value="ECO:0007669"/>
    <property type="project" value="UniProtKB-KW"/>
</dbReference>
<dbReference type="InterPro" id="IPR001464">
    <property type="entry name" value="Annexin"/>
</dbReference>
<name>A0ABD0M5H3_9CAEN</name>
<proteinExistence type="inferred from homology"/>
<feature type="compositionally biased region" description="Low complexity" evidence="15">
    <location>
        <begin position="716"/>
        <end position="730"/>
    </location>
</feature>
<comment type="function">
    <text evidence="12">Involved in reproduction of the worm. Involved in host-parasite interaction. Delivered into the host cell by means of parasite exosomes. Binds to acidic phospholipid membranes in a calcium-dependent manner in vitro. Causes aggregation of liposomes in the presence of calcium, but not in its absence. Likely to promote membrane fusion. May provide structural integrity within the tegument.</text>
</comment>
<evidence type="ECO:0000313" key="19">
    <source>
        <dbReference type="Proteomes" id="UP001519460"/>
    </source>
</evidence>
<gene>
    <name evidence="18" type="ORF">BaRGS_00001120</name>
</gene>
<organism evidence="18 19">
    <name type="scientific">Batillaria attramentaria</name>
    <dbReference type="NCBI Taxonomy" id="370345"/>
    <lineage>
        <taxon>Eukaryota</taxon>
        <taxon>Metazoa</taxon>
        <taxon>Spiralia</taxon>
        <taxon>Lophotrochozoa</taxon>
        <taxon>Mollusca</taxon>
        <taxon>Gastropoda</taxon>
        <taxon>Caenogastropoda</taxon>
        <taxon>Sorbeoconcha</taxon>
        <taxon>Cerithioidea</taxon>
        <taxon>Batillariidae</taxon>
        <taxon>Batillaria</taxon>
    </lineage>
</organism>
<comment type="function">
    <text evidence="11">Calcium/phospholipid-binding protein which promotes membrane fusion and is involved in exocytosis.</text>
</comment>
<dbReference type="Pfam" id="PF00144">
    <property type="entry name" value="Beta-lactamase"/>
    <property type="match status" value="1"/>
</dbReference>
<keyword evidence="19" id="KW-1185">Reference proteome</keyword>
<comment type="subunit">
    <text evidence="4">Homodimer.</text>
</comment>
<comment type="caution">
    <text evidence="18">The sequence shown here is derived from an EMBL/GenBank/DDBJ whole genome shotgun (WGS) entry which is preliminary data.</text>
</comment>
<evidence type="ECO:0000256" key="13">
    <source>
        <dbReference type="ARBA" id="ARBA00060393"/>
    </source>
</evidence>
<evidence type="ECO:0000256" key="15">
    <source>
        <dbReference type="SAM" id="MobiDB-lite"/>
    </source>
</evidence>
<keyword evidence="8 14" id="KW-0106">Calcium</keyword>
<evidence type="ECO:0000256" key="2">
    <source>
        <dbReference type="ARBA" id="ARBA00004550"/>
    </source>
</evidence>
<dbReference type="InterPro" id="IPR001466">
    <property type="entry name" value="Beta-lactam-related"/>
</dbReference>
<evidence type="ECO:0000256" key="9">
    <source>
        <dbReference type="ARBA" id="ARBA00023216"/>
    </source>
</evidence>
<dbReference type="InterPro" id="IPR018502">
    <property type="entry name" value="Annexin_repeat"/>
</dbReference>
<keyword evidence="5" id="KW-0597">Phosphoprotein</keyword>
<feature type="region of interest" description="Disordered" evidence="15">
    <location>
        <begin position="1"/>
        <end position="76"/>
    </location>
</feature>
<keyword evidence="16" id="KW-1133">Transmembrane helix</keyword>
<dbReference type="FunFam" id="1.10.220.10:FF:000002">
    <property type="entry name" value="Annexin"/>
    <property type="match status" value="1"/>
</dbReference>
<keyword evidence="10 14" id="KW-0111">Calcium/phospholipid-binding</keyword>
<evidence type="ECO:0000256" key="16">
    <source>
        <dbReference type="SAM" id="Phobius"/>
    </source>
</evidence>
<dbReference type="PROSITE" id="PS00223">
    <property type="entry name" value="ANNEXIN_1"/>
    <property type="match status" value="2"/>
</dbReference>
<dbReference type="FunFam" id="1.10.220.10:FF:000005">
    <property type="entry name" value="Annexin"/>
    <property type="match status" value="1"/>
</dbReference>
<dbReference type="GO" id="GO:0005576">
    <property type="term" value="C:extracellular region"/>
    <property type="evidence" value="ECO:0007669"/>
    <property type="project" value="UniProtKB-SubCell"/>
</dbReference>
<dbReference type="GO" id="GO:0046872">
    <property type="term" value="F:metal ion binding"/>
    <property type="evidence" value="ECO:0007669"/>
    <property type="project" value="UniProtKB-KW"/>
</dbReference>
<evidence type="ECO:0000256" key="5">
    <source>
        <dbReference type="ARBA" id="ARBA00022553"/>
    </source>
</evidence>
<reference evidence="18 19" key="1">
    <citation type="journal article" date="2023" name="Sci. Data">
        <title>Genome assembly of the Korean intertidal mud-creeper Batillaria attramentaria.</title>
        <authorList>
            <person name="Patra A.K."/>
            <person name="Ho P.T."/>
            <person name="Jun S."/>
            <person name="Lee S.J."/>
            <person name="Kim Y."/>
            <person name="Won Y.J."/>
        </authorList>
    </citation>
    <scope>NUCLEOTIDE SEQUENCE [LARGE SCALE GENOMIC DNA]</scope>
    <source>
        <strain evidence="18">Wonlab-2016</strain>
    </source>
</reference>
<dbReference type="PRINTS" id="PR00196">
    <property type="entry name" value="ANNEXIN"/>
</dbReference>
<dbReference type="SUPFAM" id="SSF56601">
    <property type="entry name" value="beta-lactamase/transpeptidase-like"/>
    <property type="match status" value="1"/>
</dbReference>
<dbReference type="Gene3D" id="1.10.220.10">
    <property type="entry name" value="Annexin"/>
    <property type="match status" value="4"/>
</dbReference>
<evidence type="ECO:0000313" key="18">
    <source>
        <dbReference type="EMBL" id="KAK7507185.1"/>
    </source>
</evidence>